<evidence type="ECO:0000313" key="2">
    <source>
        <dbReference type="Proteomes" id="UP000291124"/>
    </source>
</evidence>
<dbReference type="InterPro" id="IPR011050">
    <property type="entry name" value="Pectin_lyase_fold/virulence"/>
</dbReference>
<proteinExistence type="predicted"/>
<dbReference type="KEGG" id="fnk:E1750_12685"/>
<protein>
    <submittedName>
        <fullName evidence="1">Uncharacterized protein</fullName>
    </submittedName>
</protein>
<sequence>MKYLIYTLLFSTVVFSQNYYYIAGSENITNSDKKTSFNQFEEVLYFNSYLLPLSRKAELQTALDTYGSVRLEEGDYREGGVPSITLRSNMKLYGHHTYNVVPEINIAAGSENVLLSSVKVWYGLKFLSGGPISKCVISHISGGDISATNASIENCTFFNIIGSNLHIDNTASGYFRNNYFVKHWVTSSYPQLFLKGNDATPSYNNIWVWLNLLTAHGDATDIDNFGNIHIVGLDAEAWNYENLGTGKALLHMRNMTDVRLVGMSGNGYASNSPAVFDIESEYLTMLDKRIFTSIGPASVTNANTLTVNSTASSQDGSYTVNGDKPDTRVYFNDNRVTYNGIEQSNTIADPLVASNIKNHLLGLRRKPWLRPVFPEIANPAGINWQAERVGKPSSRAYIQGLIDSNGIANLPEGIFYIDAPLLVNKEEGIIGSGTGKTVIIGLTDDFNLINVRGAGIGSFTLNYLTLQGGDKGVHITSDGFDVWFQPNAINFKFVVFRNQATYGIEVAQLYGMDNCLFQQVHFFNIPVGFKQTPDPNYGGFETNHMTYIDKTVFYKCQAVNCGIGFSLRTARPDNLNAWINCNFDGNTNSSLDLFNHNAPLIANCDFKNSTGEIVINALYGVGIYSCDFSNNSTNSILNGDVATIEGCNFQDEIPVFGSINTAYLIDSNIAGSTSNMSNGMLVNNYFTANPSFNKLLINLKSGVPTVLIDEASNPYPQLLVTGDRKK</sequence>
<dbReference type="Gene3D" id="2.160.20.10">
    <property type="entry name" value="Single-stranded right-handed beta-helix, Pectin lyase-like"/>
    <property type="match status" value="1"/>
</dbReference>
<dbReference type="EMBL" id="CP037933">
    <property type="protein sequence ID" value="QBN19619.1"/>
    <property type="molecule type" value="Genomic_DNA"/>
</dbReference>
<dbReference type="SUPFAM" id="SSF51126">
    <property type="entry name" value="Pectin lyase-like"/>
    <property type="match status" value="1"/>
</dbReference>
<dbReference type="Proteomes" id="UP000291124">
    <property type="component" value="Chromosome"/>
</dbReference>
<reference evidence="2" key="1">
    <citation type="submission" date="2019-03" db="EMBL/GenBank/DDBJ databases">
        <title>Flavobacterium sp.</title>
        <authorList>
            <person name="Kim H."/>
        </authorList>
    </citation>
    <scope>NUCLEOTIDE SEQUENCE [LARGE SCALE GENOMIC DNA]</scope>
    <source>
        <strain evidence="2">GS13</strain>
    </source>
</reference>
<dbReference type="AlphaFoldDB" id="A0A4P6Y9G6"/>
<keyword evidence="2" id="KW-1185">Reference proteome</keyword>
<evidence type="ECO:0000313" key="1">
    <source>
        <dbReference type="EMBL" id="QBN19619.1"/>
    </source>
</evidence>
<name>A0A4P6Y9G6_9FLAO</name>
<accession>A0A4P6Y9G6</accession>
<organism evidence="1 2">
    <name type="scientific">Flavobacterium nackdongense</name>
    <dbReference type="NCBI Taxonomy" id="2547394"/>
    <lineage>
        <taxon>Bacteria</taxon>
        <taxon>Pseudomonadati</taxon>
        <taxon>Bacteroidota</taxon>
        <taxon>Flavobacteriia</taxon>
        <taxon>Flavobacteriales</taxon>
        <taxon>Flavobacteriaceae</taxon>
        <taxon>Flavobacterium</taxon>
    </lineage>
</organism>
<gene>
    <name evidence="1" type="ORF">E1750_12685</name>
</gene>
<dbReference type="RefSeq" id="WP_133277135.1">
    <property type="nucleotide sequence ID" value="NZ_CP037933.1"/>
</dbReference>
<dbReference type="InterPro" id="IPR012334">
    <property type="entry name" value="Pectin_lyas_fold"/>
</dbReference>
<dbReference type="OrthoDB" id="1286432at2"/>